<dbReference type="CDD" id="cd12797">
    <property type="entry name" value="M23_peptidase"/>
    <property type="match status" value="1"/>
</dbReference>
<dbReference type="PANTHER" id="PTHR21666">
    <property type="entry name" value="PEPTIDASE-RELATED"/>
    <property type="match status" value="1"/>
</dbReference>
<dbReference type="Gene3D" id="2.60.40.1590">
    <property type="entry name" value="Peptidoglycan hydrolase domains"/>
    <property type="match status" value="1"/>
</dbReference>
<gene>
    <name evidence="3" type="ORF">MNBD_GAMMA11-2741</name>
</gene>
<dbReference type="Pfam" id="PF01551">
    <property type="entry name" value="Peptidase_M23"/>
    <property type="match status" value="1"/>
</dbReference>
<dbReference type="InterPro" id="IPR016047">
    <property type="entry name" value="M23ase_b-sheet_dom"/>
</dbReference>
<dbReference type="SUPFAM" id="SSF51261">
    <property type="entry name" value="Duplicated hybrid motif"/>
    <property type="match status" value="1"/>
</dbReference>
<reference evidence="3" key="1">
    <citation type="submission" date="2018-06" db="EMBL/GenBank/DDBJ databases">
        <authorList>
            <person name="Zhirakovskaya E."/>
        </authorList>
    </citation>
    <scope>NUCLEOTIDE SEQUENCE</scope>
</reference>
<dbReference type="AlphaFoldDB" id="A0A3B0X6H9"/>
<evidence type="ECO:0000313" key="3">
    <source>
        <dbReference type="EMBL" id="VAW60200.1"/>
    </source>
</evidence>
<feature type="domain" description="Peptidase family M23 N-terminal" evidence="2">
    <location>
        <begin position="31"/>
        <end position="103"/>
    </location>
</feature>
<name>A0A3B0X6H9_9ZZZZ</name>
<sequence>MKWHLIRPEYSHALLLLLIFPASLLAFPEANPVPGGIVLLALNKNQIAETARYKDRKLAMIRKNNRDYLLVGLSLNSRPGKHELTIKNTQGRLETIRFNVKAKTYKSQHLTIKNKRKVNPYEKDMARILSEKKRKTRARKHWRASPAQANFMLPLDGRISGIFGLRRFFNKQPRRPHSGLDIAAPQGTPIKAVESGTIIESGNFFFSGNMVYLDHGQGIITLYAHMHTIKVKTGEKIVKGQIIGTVGETGRVTGPHLHLAIIANQTLVDPLLFLPQLSAKAKEYFKNN</sequence>
<dbReference type="EMBL" id="UOFG01000115">
    <property type="protein sequence ID" value="VAW60200.1"/>
    <property type="molecule type" value="Genomic_DNA"/>
</dbReference>
<dbReference type="InterPro" id="IPR011055">
    <property type="entry name" value="Dup_hybrid_motif"/>
</dbReference>
<dbReference type="GO" id="GO:0004222">
    <property type="term" value="F:metalloendopeptidase activity"/>
    <property type="evidence" value="ECO:0007669"/>
    <property type="project" value="TreeGrafter"/>
</dbReference>
<accession>A0A3B0X6H9</accession>
<evidence type="ECO:0000259" key="1">
    <source>
        <dbReference type="Pfam" id="PF01551"/>
    </source>
</evidence>
<dbReference type="InterPro" id="IPR040487">
    <property type="entry name" value="Peptidase_M23_N"/>
</dbReference>
<dbReference type="InterPro" id="IPR050570">
    <property type="entry name" value="Cell_wall_metabolism_enzyme"/>
</dbReference>
<evidence type="ECO:0000259" key="2">
    <source>
        <dbReference type="Pfam" id="PF18421"/>
    </source>
</evidence>
<dbReference type="Gene3D" id="2.70.70.10">
    <property type="entry name" value="Glucose Permease (Domain IIA)"/>
    <property type="match status" value="1"/>
</dbReference>
<organism evidence="3">
    <name type="scientific">hydrothermal vent metagenome</name>
    <dbReference type="NCBI Taxonomy" id="652676"/>
    <lineage>
        <taxon>unclassified sequences</taxon>
        <taxon>metagenomes</taxon>
        <taxon>ecological metagenomes</taxon>
    </lineage>
</organism>
<proteinExistence type="predicted"/>
<protein>
    <submittedName>
        <fullName evidence="3">Peptidase, M23/M37 family</fullName>
    </submittedName>
</protein>
<feature type="domain" description="M23ase beta-sheet core" evidence="1">
    <location>
        <begin position="176"/>
        <end position="270"/>
    </location>
</feature>
<dbReference type="Pfam" id="PF18421">
    <property type="entry name" value="Peptidase_M23_N"/>
    <property type="match status" value="1"/>
</dbReference>
<dbReference type="PANTHER" id="PTHR21666:SF285">
    <property type="entry name" value="M23 FAMILY METALLOPEPTIDASE"/>
    <property type="match status" value="1"/>
</dbReference>